<dbReference type="Gene3D" id="3.30.1050.10">
    <property type="entry name" value="SCP2 sterol-binding domain"/>
    <property type="match status" value="1"/>
</dbReference>
<dbReference type="PANTHER" id="PTHR10094">
    <property type="entry name" value="STEROL CARRIER PROTEIN 2 SCP-2 FAMILY PROTEIN"/>
    <property type="match status" value="1"/>
</dbReference>
<accession>A0A437QEY8</accession>
<evidence type="ECO:0000313" key="3">
    <source>
        <dbReference type="Proteomes" id="UP000282818"/>
    </source>
</evidence>
<gene>
    <name evidence="2" type="ORF">EOE65_02245</name>
</gene>
<organism evidence="2 3">
    <name type="scientific">Neptunomonas marina</name>
    <dbReference type="NCBI Taxonomy" id="1815562"/>
    <lineage>
        <taxon>Bacteria</taxon>
        <taxon>Pseudomonadati</taxon>
        <taxon>Pseudomonadota</taxon>
        <taxon>Gammaproteobacteria</taxon>
        <taxon>Oceanospirillales</taxon>
        <taxon>Oceanospirillaceae</taxon>
        <taxon>Neptunomonas</taxon>
    </lineage>
</organism>
<dbReference type="InterPro" id="IPR036527">
    <property type="entry name" value="SCP2_sterol-bd_dom_sf"/>
</dbReference>
<dbReference type="AlphaFoldDB" id="A0A437QEY8"/>
<dbReference type="GO" id="GO:0005829">
    <property type="term" value="C:cytosol"/>
    <property type="evidence" value="ECO:0007669"/>
    <property type="project" value="TreeGrafter"/>
</dbReference>
<comment type="caution">
    <text evidence="2">The sequence shown here is derived from an EMBL/GenBank/DDBJ whole genome shotgun (WGS) entry which is preliminary data.</text>
</comment>
<dbReference type="Pfam" id="PF02036">
    <property type="entry name" value="SCP2"/>
    <property type="match status" value="1"/>
</dbReference>
<dbReference type="SUPFAM" id="SSF55718">
    <property type="entry name" value="SCP-like"/>
    <property type="match status" value="1"/>
</dbReference>
<evidence type="ECO:0000259" key="1">
    <source>
        <dbReference type="Pfam" id="PF02036"/>
    </source>
</evidence>
<keyword evidence="3" id="KW-1185">Reference proteome</keyword>
<proteinExistence type="predicted"/>
<dbReference type="EMBL" id="SACQ01000001">
    <property type="protein sequence ID" value="RVU32973.1"/>
    <property type="molecule type" value="Genomic_DNA"/>
</dbReference>
<dbReference type="Proteomes" id="UP000282818">
    <property type="component" value="Unassembled WGS sequence"/>
</dbReference>
<protein>
    <submittedName>
        <fullName evidence="2">SCP2 sterol-binding domain-containing protein</fullName>
    </submittedName>
</protein>
<feature type="domain" description="SCP2" evidence="1">
    <location>
        <begin position="15"/>
        <end position="101"/>
    </location>
</feature>
<sequence>MTVDKVIEKLPHRFQADAAQDLETVFQFMLDDSTDFYIEIGDGQCRTEKGEHPDPNVTLITDADTFIRVVNGEQDGMGAFLKGQLRAEGNVMLATKLGKLFRR</sequence>
<name>A0A437QEY8_9GAMM</name>
<dbReference type="PANTHER" id="PTHR10094:SF25">
    <property type="entry name" value="SCP2 STEROL-BINDING DOMAIN-CONTAINING PROTEIN 1"/>
    <property type="match status" value="1"/>
</dbReference>
<dbReference type="InterPro" id="IPR003033">
    <property type="entry name" value="SCP2_sterol-bd_dom"/>
</dbReference>
<reference evidence="2 3" key="1">
    <citation type="submission" date="2019-01" db="EMBL/GenBank/DDBJ databases">
        <authorList>
            <person name="Chen W.-M."/>
        </authorList>
    </citation>
    <scope>NUCLEOTIDE SEQUENCE [LARGE SCALE GENOMIC DNA]</scope>
    <source>
        <strain evidence="2 3">HPM-16</strain>
    </source>
</reference>
<evidence type="ECO:0000313" key="2">
    <source>
        <dbReference type="EMBL" id="RVU32973.1"/>
    </source>
</evidence>